<dbReference type="EMBL" id="PDKU01000004">
    <property type="protein sequence ID" value="PPI86375.1"/>
    <property type="molecule type" value="Genomic_DNA"/>
</dbReference>
<dbReference type="PANTHER" id="PTHR33692">
    <property type="entry name" value="RIBOSOME MATURATION FACTOR RIMM"/>
    <property type="match status" value="1"/>
</dbReference>
<keyword evidence="9" id="KW-1185">Reference proteome</keyword>
<evidence type="ECO:0000259" key="7">
    <source>
        <dbReference type="Pfam" id="PF24986"/>
    </source>
</evidence>
<organism evidence="8 9">
    <name type="scientific">Candidatus Pantoea edessiphila</name>
    <dbReference type="NCBI Taxonomy" id="2044610"/>
    <lineage>
        <taxon>Bacteria</taxon>
        <taxon>Pseudomonadati</taxon>
        <taxon>Pseudomonadota</taxon>
        <taxon>Gammaproteobacteria</taxon>
        <taxon>Enterobacterales</taxon>
        <taxon>Erwiniaceae</taxon>
        <taxon>Pantoea</taxon>
    </lineage>
</organism>
<evidence type="ECO:0000256" key="2">
    <source>
        <dbReference type="ARBA" id="ARBA00022517"/>
    </source>
</evidence>
<evidence type="ECO:0000256" key="5">
    <source>
        <dbReference type="HAMAP-Rule" id="MF_00014"/>
    </source>
</evidence>
<reference evidence="8 9" key="1">
    <citation type="journal article" date="2018" name="Genome Biol. Evol.">
        <title>Cladogenesis and Genomic Streamlining in Extracellular Endosymbionts of Tropical Stink Bugs.</title>
        <authorList>
            <person name="Otero-Bravo A."/>
            <person name="Goffredi S."/>
            <person name="Sabree Z.L."/>
        </authorList>
    </citation>
    <scope>NUCLEOTIDE SEQUENCE [LARGE SCALE GENOMIC DNA]</scope>
    <source>
        <strain evidence="8 9">SoEL</strain>
    </source>
</reference>
<name>A0A2P5SVM0_9GAMM</name>
<dbReference type="GO" id="GO:0005737">
    <property type="term" value="C:cytoplasm"/>
    <property type="evidence" value="ECO:0007669"/>
    <property type="project" value="UniProtKB-SubCell"/>
</dbReference>
<accession>A0A2P5SVM0</accession>
<comment type="caution">
    <text evidence="8">The sequence shown here is derived from an EMBL/GenBank/DDBJ whole genome shotgun (WGS) entry which is preliminary data.</text>
</comment>
<dbReference type="InterPro" id="IPR056792">
    <property type="entry name" value="PRC_RimM"/>
</dbReference>
<comment type="domain">
    <text evidence="5">The PRC barrel domain binds ribosomal protein uS19.</text>
</comment>
<dbReference type="Proteomes" id="UP000296144">
    <property type="component" value="Unassembled WGS sequence"/>
</dbReference>
<feature type="domain" description="Ribosome maturation factor RimM PRC barrel" evidence="7">
    <location>
        <begin position="109"/>
        <end position="178"/>
    </location>
</feature>
<evidence type="ECO:0000256" key="3">
    <source>
        <dbReference type="ARBA" id="ARBA00022552"/>
    </source>
</evidence>
<keyword evidence="1 5" id="KW-0963">Cytoplasm</keyword>
<evidence type="ECO:0000256" key="4">
    <source>
        <dbReference type="ARBA" id="ARBA00023186"/>
    </source>
</evidence>
<evidence type="ECO:0000256" key="1">
    <source>
        <dbReference type="ARBA" id="ARBA00022490"/>
    </source>
</evidence>
<dbReference type="RefSeq" id="WP_136130318.1">
    <property type="nucleotide sequence ID" value="NZ_PDKU01000004.1"/>
</dbReference>
<dbReference type="InterPro" id="IPR036976">
    <property type="entry name" value="RimM_N_sf"/>
</dbReference>
<evidence type="ECO:0000259" key="6">
    <source>
        <dbReference type="Pfam" id="PF01782"/>
    </source>
</evidence>
<keyword evidence="2 5" id="KW-0690">Ribosome biogenesis</keyword>
<comment type="similarity">
    <text evidence="5">Belongs to the RimM family.</text>
</comment>
<dbReference type="InterPro" id="IPR011033">
    <property type="entry name" value="PRC_barrel-like_sf"/>
</dbReference>
<dbReference type="HAMAP" id="MF_00014">
    <property type="entry name" value="Ribosome_mat_RimM"/>
    <property type="match status" value="1"/>
</dbReference>
<dbReference type="SUPFAM" id="SSF50447">
    <property type="entry name" value="Translation proteins"/>
    <property type="match status" value="1"/>
</dbReference>
<dbReference type="Gene3D" id="2.40.30.60">
    <property type="entry name" value="RimM"/>
    <property type="match status" value="1"/>
</dbReference>
<proteinExistence type="inferred from homology"/>
<dbReference type="Pfam" id="PF01782">
    <property type="entry name" value="RimM"/>
    <property type="match status" value="1"/>
</dbReference>
<keyword evidence="3 5" id="KW-0698">rRNA processing</keyword>
<dbReference type="GO" id="GO:0005840">
    <property type="term" value="C:ribosome"/>
    <property type="evidence" value="ECO:0007669"/>
    <property type="project" value="InterPro"/>
</dbReference>
<dbReference type="InterPro" id="IPR011961">
    <property type="entry name" value="RimM"/>
</dbReference>
<gene>
    <name evidence="5 8" type="primary">rimM</name>
    <name evidence="8" type="ORF">CRV10_02755</name>
</gene>
<dbReference type="AlphaFoldDB" id="A0A2P5SVM0"/>
<evidence type="ECO:0000313" key="8">
    <source>
        <dbReference type="EMBL" id="PPI86375.1"/>
    </source>
</evidence>
<dbReference type="InterPro" id="IPR009000">
    <property type="entry name" value="Transl_B-barrel_sf"/>
</dbReference>
<dbReference type="Pfam" id="PF24986">
    <property type="entry name" value="PRC_RimM"/>
    <property type="match status" value="1"/>
</dbReference>
<dbReference type="Gene3D" id="2.30.30.240">
    <property type="entry name" value="PRC-barrel domain"/>
    <property type="match status" value="1"/>
</dbReference>
<feature type="domain" description="RimM N-terminal" evidence="6">
    <location>
        <begin position="16"/>
        <end position="96"/>
    </location>
</feature>
<sequence>MNKTLVKYYPNDPVILGKIGKAYGIFGWIKIISFTETSENIFCYQPWYVYYANLWYQLEVSNWKHQDKNIIIKLKDINNRDTASKLTNHDIIVNATQLPSLDNGEYYLKDIIGCQVINLEGFIIGVVINFIETISNYIIVVQQKIKNQFKKKEFLIPFIDKIIKTVDLNTKIIQVDWEPVL</sequence>
<dbReference type="OrthoDB" id="9783509at2"/>
<dbReference type="GO" id="GO:0042274">
    <property type="term" value="P:ribosomal small subunit biogenesis"/>
    <property type="evidence" value="ECO:0007669"/>
    <property type="project" value="UniProtKB-UniRule"/>
</dbReference>
<dbReference type="InterPro" id="IPR002676">
    <property type="entry name" value="RimM_N"/>
</dbReference>
<comment type="subunit">
    <text evidence="5">Binds ribosomal protein uS19.</text>
</comment>
<comment type="subcellular location">
    <subcellularLocation>
        <location evidence="5">Cytoplasm</location>
    </subcellularLocation>
</comment>
<protein>
    <recommendedName>
        <fullName evidence="5">Ribosome maturation factor RimM</fullName>
    </recommendedName>
</protein>
<evidence type="ECO:0000313" key="9">
    <source>
        <dbReference type="Proteomes" id="UP000296144"/>
    </source>
</evidence>
<dbReference type="PANTHER" id="PTHR33692:SF1">
    <property type="entry name" value="RIBOSOME MATURATION FACTOR RIMM"/>
    <property type="match status" value="1"/>
</dbReference>
<dbReference type="GO" id="GO:0043022">
    <property type="term" value="F:ribosome binding"/>
    <property type="evidence" value="ECO:0007669"/>
    <property type="project" value="InterPro"/>
</dbReference>
<comment type="function">
    <text evidence="5">An accessory protein needed during the final step in the assembly of 30S ribosomal subunit, possibly for assembly of the head region. Essential for efficient processing of 16S rRNA. May be needed both before and after RbfA during the maturation of 16S rRNA. It has affinity for free ribosomal 30S subunits but not for 70S ribosomes.</text>
</comment>
<dbReference type="SUPFAM" id="SSF50346">
    <property type="entry name" value="PRC-barrel domain"/>
    <property type="match status" value="1"/>
</dbReference>
<keyword evidence="4 5" id="KW-0143">Chaperone</keyword>
<dbReference type="GO" id="GO:0006364">
    <property type="term" value="P:rRNA processing"/>
    <property type="evidence" value="ECO:0007669"/>
    <property type="project" value="UniProtKB-UniRule"/>
</dbReference>
<dbReference type="NCBIfam" id="TIGR02273">
    <property type="entry name" value="16S_RimM"/>
    <property type="match status" value="1"/>
</dbReference>